<dbReference type="PANTHER" id="PTHR11017:SF366">
    <property type="entry name" value="ADP-RIBOSYL CYCLASE_CYCLIC ADP-RIBOSE HYDROLASE"/>
    <property type="match status" value="1"/>
</dbReference>
<dbReference type="InterPro" id="IPR058192">
    <property type="entry name" value="WHD_ROQ1-like"/>
</dbReference>
<dbReference type="FunFam" id="3.40.50.300:FF:001002">
    <property type="entry name" value="Disease resistance protein (TIR-NBS-LRR class)"/>
    <property type="match status" value="1"/>
</dbReference>
<sequence length="537" mass="61184">MEKMKPLLCLDSNEARMIGIWGPSEIGKSTIARFLFSQHSHDFQLSVFMENIKRYYPRPCFDEYSAQLQLQKEFLSQIINHEGVSICHLGVAQDRLKDKKLLVVLDDVDHSAQLDALAKVPSWFGPGSRIIVTTQDKKILNAHGINRIYKVDFPHFREALEIFCMNAFCQNSPYDGFQDLACEVTYVAGNLSLGLRVMGSYFKGMHKEWEEELPRLRTRLDGETESILKFSYDALCEEDQALFLHIACFFDDQHIDKVEECLAHNFDGVRGRLRVLDEKSFITFIWGYIKMHDLLARLGREIVRKQSPNEPGRRQFLVDDGDFCQVLRNDTIGSPSVLGINFEDKLLHWSKFPMTCLPSNFNPEYLVEIFMSYSNLEKLWEGNKRFRQRVRHLIFTSMASSHDLEVRSSLFAAGYFCEVADDFALVVFGMLHDMVKLPELMPKTRLAAVRVFAKMGCSHAISNRAFKSASVGTDYHSSLTEVICVTADLYEAIAAGGSSNEENLVPFLVSLTKLASRSTHLASELVCSSCTQYVCPF</sequence>
<feature type="domain" description="Disease resistance protein Roq1-like winged-helix" evidence="5">
    <location>
        <begin position="237"/>
        <end position="307"/>
    </location>
</feature>
<dbReference type="InterPro" id="IPR027417">
    <property type="entry name" value="P-loop_NTPase"/>
</dbReference>
<dbReference type="Proteomes" id="UP000712600">
    <property type="component" value="Unassembled WGS sequence"/>
</dbReference>
<comment type="caution">
    <text evidence="6">The sequence shown here is derived from an EMBL/GenBank/DDBJ whole genome shotgun (WGS) entry which is preliminary data.</text>
</comment>
<dbReference type="Gene3D" id="1.10.8.430">
    <property type="entry name" value="Helical domain of apoptotic protease-activating factors"/>
    <property type="match status" value="1"/>
</dbReference>
<dbReference type="PRINTS" id="PR00364">
    <property type="entry name" value="DISEASERSIST"/>
</dbReference>
<dbReference type="AlphaFoldDB" id="A0A8S9P1U9"/>
<dbReference type="SUPFAM" id="SSF46785">
    <property type="entry name" value="Winged helix' DNA-binding domain"/>
    <property type="match status" value="1"/>
</dbReference>
<dbReference type="InterPro" id="IPR036390">
    <property type="entry name" value="WH_DNA-bd_sf"/>
</dbReference>
<dbReference type="InterPro" id="IPR042197">
    <property type="entry name" value="Apaf_helical"/>
</dbReference>
<dbReference type="PANTHER" id="PTHR11017">
    <property type="entry name" value="LEUCINE-RICH REPEAT-CONTAINING PROTEIN"/>
    <property type="match status" value="1"/>
</dbReference>
<dbReference type="Gene3D" id="3.40.50.300">
    <property type="entry name" value="P-loop containing nucleotide triphosphate hydrolases"/>
    <property type="match status" value="1"/>
</dbReference>
<keyword evidence="1" id="KW-0433">Leucine-rich repeat</keyword>
<dbReference type="Pfam" id="PF23282">
    <property type="entry name" value="WHD_ROQ1"/>
    <property type="match status" value="1"/>
</dbReference>
<organism evidence="6 7">
    <name type="scientific">Brassica cretica</name>
    <name type="common">Mustard</name>
    <dbReference type="NCBI Taxonomy" id="69181"/>
    <lineage>
        <taxon>Eukaryota</taxon>
        <taxon>Viridiplantae</taxon>
        <taxon>Streptophyta</taxon>
        <taxon>Embryophyta</taxon>
        <taxon>Tracheophyta</taxon>
        <taxon>Spermatophyta</taxon>
        <taxon>Magnoliopsida</taxon>
        <taxon>eudicotyledons</taxon>
        <taxon>Gunneridae</taxon>
        <taxon>Pentapetalae</taxon>
        <taxon>rosids</taxon>
        <taxon>malvids</taxon>
        <taxon>Brassicales</taxon>
        <taxon>Brassicaceae</taxon>
        <taxon>Brassiceae</taxon>
        <taxon>Brassica</taxon>
    </lineage>
</organism>
<evidence type="ECO:0000313" key="7">
    <source>
        <dbReference type="Proteomes" id="UP000712600"/>
    </source>
</evidence>
<name>A0A8S9P1U9_BRACR</name>
<evidence type="ECO:0000259" key="5">
    <source>
        <dbReference type="Pfam" id="PF23282"/>
    </source>
</evidence>
<evidence type="ECO:0008006" key="8">
    <source>
        <dbReference type="Google" id="ProtNLM"/>
    </source>
</evidence>
<keyword evidence="3" id="KW-0378">Hydrolase</keyword>
<evidence type="ECO:0000259" key="4">
    <source>
        <dbReference type="Pfam" id="PF00931"/>
    </source>
</evidence>
<dbReference type="Pfam" id="PF00931">
    <property type="entry name" value="NB-ARC"/>
    <property type="match status" value="1"/>
</dbReference>
<evidence type="ECO:0000256" key="2">
    <source>
        <dbReference type="ARBA" id="ARBA00022737"/>
    </source>
</evidence>
<dbReference type="EMBL" id="QGKX02001521">
    <property type="protein sequence ID" value="KAF3508251.1"/>
    <property type="molecule type" value="Genomic_DNA"/>
</dbReference>
<dbReference type="GO" id="GO:0006952">
    <property type="term" value="P:defense response"/>
    <property type="evidence" value="ECO:0007669"/>
    <property type="project" value="InterPro"/>
</dbReference>
<dbReference type="Pfam" id="PF07725">
    <property type="entry name" value="LRR_3"/>
    <property type="match status" value="1"/>
</dbReference>
<reference evidence="6" key="1">
    <citation type="submission" date="2019-12" db="EMBL/GenBank/DDBJ databases">
        <title>Genome sequencing and annotation of Brassica cretica.</title>
        <authorList>
            <person name="Studholme D.J."/>
            <person name="Sarris P."/>
        </authorList>
    </citation>
    <scope>NUCLEOTIDE SEQUENCE</scope>
    <source>
        <strain evidence="6">PFS-109/04</strain>
        <tissue evidence="6">Leaf</tissue>
    </source>
</reference>
<dbReference type="InterPro" id="IPR002182">
    <property type="entry name" value="NB-ARC"/>
</dbReference>
<dbReference type="SUPFAM" id="SSF52540">
    <property type="entry name" value="P-loop containing nucleoside triphosphate hydrolases"/>
    <property type="match status" value="1"/>
</dbReference>
<evidence type="ECO:0000256" key="1">
    <source>
        <dbReference type="ARBA" id="ARBA00022614"/>
    </source>
</evidence>
<evidence type="ECO:0000313" key="6">
    <source>
        <dbReference type="EMBL" id="KAF3508251.1"/>
    </source>
</evidence>
<gene>
    <name evidence="6" type="ORF">F2Q69_00009178</name>
</gene>
<accession>A0A8S9P1U9</accession>
<proteinExistence type="predicted"/>
<dbReference type="InterPro" id="IPR011713">
    <property type="entry name" value="Leu-rich_rpt_3"/>
</dbReference>
<feature type="domain" description="NB-ARC" evidence="4">
    <location>
        <begin position="11"/>
        <end position="170"/>
    </location>
</feature>
<dbReference type="GO" id="GO:0043531">
    <property type="term" value="F:ADP binding"/>
    <property type="evidence" value="ECO:0007669"/>
    <property type="project" value="InterPro"/>
</dbReference>
<evidence type="ECO:0000256" key="3">
    <source>
        <dbReference type="ARBA" id="ARBA00022801"/>
    </source>
</evidence>
<dbReference type="InterPro" id="IPR044974">
    <property type="entry name" value="Disease_R_plants"/>
</dbReference>
<protein>
    <recommendedName>
        <fullName evidence="8">NB-ARC domain-containing protein</fullName>
    </recommendedName>
</protein>
<keyword evidence="2" id="KW-0677">Repeat</keyword>
<dbReference type="GO" id="GO:0016787">
    <property type="term" value="F:hydrolase activity"/>
    <property type="evidence" value="ECO:0007669"/>
    <property type="project" value="UniProtKB-KW"/>
</dbReference>